<dbReference type="PRINTS" id="PR00819">
    <property type="entry name" value="CBXCFQXSUPER"/>
</dbReference>
<dbReference type="PANTHER" id="PTHR43392:SF2">
    <property type="entry name" value="AAA-TYPE ATPASE FAMILY PROTEIN _ ANKYRIN REPEAT FAMILY PROTEIN"/>
    <property type="match status" value="1"/>
</dbReference>
<evidence type="ECO:0000256" key="3">
    <source>
        <dbReference type="ARBA" id="ARBA00022741"/>
    </source>
</evidence>
<reference evidence="7 8" key="1">
    <citation type="submission" date="2022-10" db="EMBL/GenBank/DDBJ databases">
        <title>Xanthomonas sp. H13-6.</title>
        <authorList>
            <person name="Liu X."/>
            <person name="Deng Z."/>
            <person name="Jiang Y."/>
            <person name="Yu T."/>
            <person name="Ai J."/>
        </authorList>
    </citation>
    <scope>NUCLEOTIDE SEQUENCE [LARGE SCALE GENOMIC DNA]</scope>
    <source>
        <strain evidence="7 8">H13-6</strain>
    </source>
</reference>
<dbReference type="SMART" id="SM00382">
    <property type="entry name" value="AAA"/>
    <property type="match status" value="2"/>
</dbReference>
<gene>
    <name evidence="7" type="ORF">OK345_12050</name>
</gene>
<dbReference type="PANTHER" id="PTHR43392">
    <property type="entry name" value="AAA-TYPE ATPASE FAMILY PROTEIN / ANKYRIN REPEAT FAMILY PROTEIN"/>
    <property type="match status" value="1"/>
</dbReference>
<dbReference type="Proteomes" id="UP001209922">
    <property type="component" value="Unassembled WGS sequence"/>
</dbReference>
<comment type="cofactor">
    <cofactor evidence="1">
        <name>(R)-lipoate</name>
        <dbReference type="ChEBI" id="CHEBI:83088"/>
    </cofactor>
</comment>
<dbReference type="SUPFAM" id="SSF52540">
    <property type="entry name" value="P-loop containing nucleoside triphosphate hydrolases"/>
    <property type="match status" value="2"/>
</dbReference>
<dbReference type="Gene3D" id="3.40.50.300">
    <property type="entry name" value="P-loop containing nucleotide triphosphate hydrolases"/>
    <property type="match status" value="2"/>
</dbReference>
<evidence type="ECO:0000259" key="6">
    <source>
        <dbReference type="PROSITE" id="PS50968"/>
    </source>
</evidence>
<keyword evidence="5" id="KW-0067">ATP-binding</keyword>
<dbReference type="InterPro" id="IPR012334">
    <property type="entry name" value="Pectin_lyas_fold"/>
</dbReference>
<dbReference type="Pfam" id="PF13229">
    <property type="entry name" value="Beta_helix"/>
    <property type="match status" value="2"/>
</dbReference>
<dbReference type="Pfam" id="PF00004">
    <property type="entry name" value="AAA"/>
    <property type="match status" value="2"/>
</dbReference>
<dbReference type="Pfam" id="PF17866">
    <property type="entry name" value="AAA_lid_6"/>
    <property type="match status" value="2"/>
</dbReference>
<sequence>MVLRAASSSNDTFVISRLTIAAPAILRNLTVTMPPGADGAIISVMPQAGLNLEQCVLTGDGTGVYAKRASGLAIRACRFWQLNGNGILARETPLAVDNCVFEQVRLPAVAVSEGTTAGIGKCRFKAVKAALLVDEGIACTLADSDITACVDGAVQVQGAGSHLSMRSTTIHETTSNALMVSAGATLQAEDCRFSACGGDNCPAMHFGEQTHGELHRCTVDGTPSSGLYVVDGSRVAAGDCSFADCDDNAVETQDGGSIVLTGCTFRDNRPNDVLCDSDASARLIDCHPDGAIKVFGKVQVEAGNTGRVVQVAGVQRSALHEVRIPPLPDGIDQCVLASWHKRAGDAVRSGEVLVDLETDKVVLEVPSPADGVLESLAFEEGDSVASGQVLARIQTGAAVSTVPSPADDGDALAELDALIGLDGVKAEIRKLVNLVKVQERRRAQGLPVPPVSLHMVFTGNPGTGKTTVARLVGRIYRQLGLLDKGHLVEVDRGQLVAGYVGQTAPQTQEAVERAQGGILFIDEAYTLSEGEDSFGQEAIDTLLKAMEDRRDHFSVIVAGYTAQMRRFVASNPGLESRFTRYVEFDDYDPAALLAILDRQLQTHHFRATPGAREKITRVVNEMHRTRDRNFGNARAIRRLFEEILEKQAERLAGQDDADAAELLEEDIPGGASAAVAIDLDGTMRRLEQMIGLEGVKSEVRKLVSLTRANQRRLSEGGRAQPVSLHLVFSGNPGTGKTTVARLIGEIYAALGLLRKGHVVEVDRSGLVAGHVGQTALKTQEVVREALDGVLFVDEAYALSQGGGQDFGQEAIDTLLKAMEDHRERLCVVVAGYTTQMRGFIASNPGLASRFTRMVEFDDYGPEELAGILLRFFEDAGFVLTDAARDAAAELMVVLHRNRDGHFGNARAVRQVFERAIERQAERLAANESAQASLIEADDLR</sequence>
<keyword evidence="4" id="KW-0450">Lipoyl</keyword>
<dbReference type="InterPro" id="IPR050773">
    <property type="entry name" value="CbxX/CfxQ_RuBisCO_ESX"/>
</dbReference>
<organism evidence="7 8">
    <name type="scientific">Xanthomonas chitinilytica</name>
    <dbReference type="NCBI Taxonomy" id="2989819"/>
    <lineage>
        <taxon>Bacteria</taxon>
        <taxon>Pseudomonadati</taxon>
        <taxon>Pseudomonadota</taxon>
        <taxon>Gammaproteobacteria</taxon>
        <taxon>Lysobacterales</taxon>
        <taxon>Lysobacteraceae</taxon>
        <taxon>Xanthomonas</taxon>
    </lineage>
</organism>
<feature type="domain" description="Lipoyl-binding" evidence="6">
    <location>
        <begin position="319"/>
        <end position="394"/>
    </location>
</feature>
<dbReference type="Gene3D" id="2.160.20.10">
    <property type="entry name" value="Single-stranded right-handed beta-helix, Pectin lyase-like"/>
    <property type="match status" value="1"/>
</dbReference>
<protein>
    <submittedName>
        <fullName evidence="7">AAA family ATPase</fullName>
    </submittedName>
</protein>
<accession>A0ABT3JXK5</accession>
<keyword evidence="3" id="KW-0547">Nucleotide-binding</keyword>
<evidence type="ECO:0000313" key="8">
    <source>
        <dbReference type="Proteomes" id="UP001209922"/>
    </source>
</evidence>
<dbReference type="CDD" id="cd06849">
    <property type="entry name" value="lipoyl_domain"/>
    <property type="match status" value="1"/>
</dbReference>
<dbReference type="InterPro" id="IPR011050">
    <property type="entry name" value="Pectin_lyase_fold/virulence"/>
</dbReference>
<dbReference type="InterPro" id="IPR000089">
    <property type="entry name" value="Biotin_lipoyl"/>
</dbReference>
<comment type="caution">
    <text evidence="7">The sequence shown here is derived from an EMBL/GenBank/DDBJ whole genome shotgun (WGS) entry which is preliminary data.</text>
</comment>
<dbReference type="InterPro" id="IPR039448">
    <property type="entry name" value="Beta_helix"/>
</dbReference>
<dbReference type="Pfam" id="PF00364">
    <property type="entry name" value="Biotin_lipoyl"/>
    <property type="match status" value="1"/>
</dbReference>
<dbReference type="InterPro" id="IPR003959">
    <property type="entry name" value="ATPase_AAA_core"/>
</dbReference>
<dbReference type="PROSITE" id="PS00189">
    <property type="entry name" value="LIPOYL"/>
    <property type="match status" value="1"/>
</dbReference>
<dbReference type="Gene3D" id="2.40.50.100">
    <property type="match status" value="1"/>
</dbReference>
<evidence type="ECO:0000313" key="7">
    <source>
        <dbReference type="EMBL" id="MCW4473234.1"/>
    </source>
</evidence>
<evidence type="ECO:0000256" key="2">
    <source>
        <dbReference type="ARBA" id="ARBA00010378"/>
    </source>
</evidence>
<dbReference type="SUPFAM" id="SSF51126">
    <property type="entry name" value="Pectin lyase-like"/>
    <property type="match status" value="1"/>
</dbReference>
<name>A0ABT3JXK5_9XANT</name>
<dbReference type="InterPro" id="IPR027417">
    <property type="entry name" value="P-loop_NTPase"/>
</dbReference>
<evidence type="ECO:0000256" key="4">
    <source>
        <dbReference type="ARBA" id="ARBA00022823"/>
    </source>
</evidence>
<dbReference type="RefSeq" id="WP_265128223.1">
    <property type="nucleotide sequence ID" value="NZ_JAPCHY010000010.1"/>
</dbReference>
<dbReference type="InterPro" id="IPR003593">
    <property type="entry name" value="AAA+_ATPase"/>
</dbReference>
<dbReference type="PROSITE" id="PS50968">
    <property type="entry name" value="BIOTINYL_LIPOYL"/>
    <property type="match status" value="1"/>
</dbReference>
<dbReference type="InterPro" id="IPR003016">
    <property type="entry name" value="2-oxoA_DH_lipoyl-BS"/>
</dbReference>
<dbReference type="InterPro" id="IPR041627">
    <property type="entry name" value="AAA_lid_6"/>
</dbReference>
<dbReference type="CDD" id="cd00009">
    <property type="entry name" value="AAA"/>
    <property type="match status" value="2"/>
</dbReference>
<evidence type="ECO:0000256" key="1">
    <source>
        <dbReference type="ARBA" id="ARBA00001938"/>
    </source>
</evidence>
<evidence type="ECO:0000256" key="5">
    <source>
        <dbReference type="ARBA" id="ARBA00022840"/>
    </source>
</evidence>
<dbReference type="EMBL" id="JAPCHY010000010">
    <property type="protein sequence ID" value="MCW4473234.1"/>
    <property type="molecule type" value="Genomic_DNA"/>
</dbReference>
<dbReference type="InterPro" id="IPR011053">
    <property type="entry name" value="Single_hybrid_motif"/>
</dbReference>
<dbReference type="Gene3D" id="1.10.8.60">
    <property type="match status" value="2"/>
</dbReference>
<keyword evidence="8" id="KW-1185">Reference proteome</keyword>
<comment type="similarity">
    <text evidence="2">Belongs to the CbxX/CfxQ family.</text>
</comment>
<proteinExistence type="inferred from homology"/>
<dbReference type="SUPFAM" id="SSF51230">
    <property type="entry name" value="Single hybrid motif"/>
    <property type="match status" value="1"/>
</dbReference>
<dbReference type="InterPro" id="IPR000641">
    <property type="entry name" value="CbxX/CfxQ"/>
</dbReference>